<proteinExistence type="predicted"/>
<dbReference type="CDD" id="cd09883">
    <property type="entry name" value="PIN_VapC_PhoHL-ATPase"/>
    <property type="match status" value="1"/>
</dbReference>
<name>A0A1Y6CG17_9NEIS</name>
<protein>
    <submittedName>
        <fullName evidence="3">PIN domain-containing protein</fullName>
    </submittedName>
</protein>
<dbReference type="SUPFAM" id="SSF88723">
    <property type="entry name" value="PIN domain-like"/>
    <property type="match status" value="1"/>
</dbReference>
<dbReference type="Gene3D" id="3.40.50.1010">
    <property type="entry name" value="5'-nuclease"/>
    <property type="match status" value="1"/>
</dbReference>
<evidence type="ECO:0000256" key="1">
    <source>
        <dbReference type="SAM" id="MobiDB-lite"/>
    </source>
</evidence>
<feature type="compositionally biased region" description="Basic and acidic residues" evidence="1">
    <location>
        <begin position="801"/>
        <end position="810"/>
    </location>
</feature>
<dbReference type="RefSeq" id="WP_085277807.1">
    <property type="nucleotide sequence ID" value="NZ_FXAG01000030.1"/>
</dbReference>
<feature type="domain" description="PIN" evidence="2">
    <location>
        <begin position="668"/>
        <end position="777"/>
    </location>
</feature>
<dbReference type="SMART" id="SM00670">
    <property type="entry name" value="PINc"/>
    <property type="match status" value="1"/>
</dbReference>
<gene>
    <name evidence="3" type="ORF">SAMN02745746_03822</name>
</gene>
<dbReference type="EMBL" id="FXAG01000030">
    <property type="protein sequence ID" value="SMF53733.1"/>
    <property type="molecule type" value="Genomic_DNA"/>
</dbReference>
<feature type="region of interest" description="Disordered" evidence="1">
    <location>
        <begin position="790"/>
        <end position="810"/>
    </location>
</feature>
<evidence type="ECO:0000259" key="2">
    <source>
        <dbReference type="SMART" id="SM00670"/>
    </source>
</evidence>
<dbReference type="Pfam" id="PF13638">
    <property type="entry name" value="PIN_4"/>
    <property type="match status" value="1"/>
</dbReference>
<evidence type="ECO:0000313" key="4">
    <source>
        <dbReference type="Proteomes" id="UP000192920"/>
    </source>
</evidence>
<dbReference type="Proteomes" id="UP000192920">
    <property type="component" value="Unassembled WGS sequence"/>
</dbReference>
<sequence>MKLGSFSVGMPLYEVESEVTYQTVRTPTVFERMAMKLCDSYRTIPGIAEMTLSQIFEQQLGVASANDLVGPSVENLVYMGVLSSPSSQDYMDLRLADLALTSDGATFLERDRLPSRPQQTTVSHLYFPLSNSIKSQQNDNRLSRAPSRPFIGGPVLEPSDCSALVREAVTKERHAWKTANTEIHSVQSQVVGVVWEQHQIALECDESGVLVIKAQGSPDFQRWLAAANPDVVWEHILEPILASETASGWPTLSEASFRSTLAIAPLDGSSTGNRAAATTSRAALRVLVDEQQLERHIGEDLVLLKNDRHVIQRLTALFRSADRGIRRLPSQKGTIWLEMAEPSDLPAGFDGLLIRKEDRSPEVHLTGLAKVFWAGQERRAVLTLTVDKDMSARVWQAVQTELKSALSSEQSADVYALASLWESPQETILRWQSRVDGLPIGELIENSSDFIGALERFSPHSGEDWRAEWFSALADRLMSAITRLEGDVDLADVLSYLADLDRLMPKQSVEIKSALLNHCRALSDLESLESLRKAVGPSIALPDGVIGDALLRQWITEALTDAGLALHGPHAYSQPLAMIRSAYQAVLRDVGLKSLQDAATGSLSLLGVKTSALASVTKWQEACAAVRKMRASLEDDSLSPINQFDTLVGAWRELAVRRLAHPTTPGQRQVVLDTSALMLVPDLPTNMRRNDIPVVARRVLEELDGIKASSEEERAQKARAAIRSLERAGQAVRYESEVLDLLPADWEPTPDNRILSVALYLRLSDAILVTGDRNFRNKARAENIVAMLPEEYKGGNPNQAARRDTGGKRK</sequence>
<dbReference type="InterPro" id="IPR002716">
    <property type="entry name" value="PIN_dom"/>
</dbReference>
<dbReference type="InterPro" id="IPR029060">
    <property type="entry name" value="PIN-like_dom_sf"/>
</dbReference>
<evidence type="ECO:0000313" key="3">
    <source>
        <dbReference type="EMBL" id="SMF53733.1"/>
    </source>
</evidence>
<keyword evidence="4" id="KW-1185">Reference proteome</keyword>
<dbReference type="AlphaFoldDB" id="A0A1Y6CG17"/>
<reference evidence="4" key="1">
    <citation type="submission" date="2017-04" db="EMBL/GenBank/DDBJ databases">
        <authorList>
            <person name="Varghese N."/>
            <person name="Submissions S."/>
        </authorList>
    </citation>
    <scope>NUCLEOTIDE SEQUENCE [LARGE SCALE GENOMIC DNA]</scope>
    <source>
        <strain evidence="4">DSM 22618</strain>
    </source>
</reference>
<accession>A0A1Y6CG17</accession>
<dbReference type="STRING" id="1123014.SAMN02745746_03822"/>
<organism evidence="3 4">
    <name type="scientific">Pseudogulbenkiania subflava DSM 22618</name>
    <dbReference type="NCBI Taxonomy" id="1123014"/>
    <lineage>
        <taxon>Bacteria</taxon>
        <taxon>Pseudomonadati</taxon>
        <taxon>Pseudomonadota</taxon>
        <taxon>Betaproteobacteria</taxon>
        <taxon>Neisseriales</taxon>
        <taxon>Chromobacteriaceae</taxon>
        <taxon>Pseudogulbenkiania</taxon>
    </lineage>
</organism>